<accession>A0A0W0RIQ4</accession>
<dbReference type="PROSITE" id="PS51123">
    <property type="entry name" value="OMPA_2"/>
    <property type="match status" value="1"/>
</dbReference>
<dbReference type="Pfam" id="PF00691">
    <property type="entry name" value="OmpA"/>
    <property type="match status" value="1"/>
</dbReference>
<dbReference type="InterPro" id="IPR036737">
    <property type="entry name" value="OmpA-like_sf"/>
</dbReference>
<gene>
    <name evidence="4" type="ORF">Lboz_2509</name>
</gene>
<proteinExistence type="predicted"/>
<dbReference type="InterPro" id="IPR006665">
    <property type="entry name" value="OmpA-like"/>
</dbReference>
<dbReference type="STRING" id="447.Lboz_2509"/>
<name>A0A0W0RIQ4_LEGBO</name>
<dbReference type="EMBL" id="LNXU01000032">
    <property type="protein sequence ID" value="KTC70932.1"/>
    <property type="molecule type" value="Genomic_DNA"/>
</dbReference>
<keyword evidence="2" id="KW-1133">Transmembrane helix</keyword>
<dbReference type="InterPro" id="IPR050330">
    <property type="entry name" value="Bact_OuterMem_StrucFunc"/>
</dbReference>
<reference evidence="4 5" key="1">
    <citation type="submission" date="2015-11" db="EMBL/GenBank/DDBJ databases">
        <title>Genomic analysis of 38 Legionella species identifies large and diverse effector repertoires.</title>
        <authorList>
            <person name="Burstein D."/>
            <person name="Amaro F."/>
            <person name="Zusman T."/>
            <person name="Lifshitz Z."/>
            <person name="Cohen O."/>
            <person name="Gilbert J.A."/>
            <person name="Pupko T."/>
            <person name="Shuman H.A."/>
            <person name="Segal G."/>
        </authorList>
    </citation>
    <scope>NUCLEOTIDE SEQUENCE [LARGE SCALE GENOMIC DNA]</scope>
    <source>
        <strain evidence="4 5">WIGA</strain>
    </source>
</reference>
<evidence type="ECO:0000259" key="3">
    <source>
        <dbReference type="PROSITE" id="PS51123"/>
    </source>
</evidence>
<dbReference type="OrthoDB" id="5652883at2"/>
<dbReference type="PROSITE" id="PS51257">
    <property type="entry name" value="PROKAR_LIPOPROTEIN"/>
    <property type="match status" value="1"/>
</dbReference>
<dbReference type="AlphaFoldDB" id="A0A0W0RIQ4"/>
<evidence type="ECO:0000313" key="4">
    <source>
        <dbReference type="EMBL" id="KTC70932.1"/>
    </source>
</evidence>
<evidence type="ECO:0000313" key="5">
    <source>
        <dbReference type="Proteomes" id="UP000054695"/>
    </source>
</evidence>
<dbReference type="PANTHER" id="PTHR30329">
    <property type="entry name" value="STATOR ELEMENT OF FLAGELLAR MOTOR COMPLEX"/>
    <property type="match status" value="1"/>
</dbReference>
<feature type="domain" description="OmpA-like" evidence="3">
    <location>
        <begin position="106"/>
        <end position="223"/>
    </location>
</feature>
<evidence type="ECO:0000256" key="1">
    <source>
        <dbReference type="PROSITE-ProRule" id="PRU00473"/>
    </source>
</evidence>
<organism evidence="4 5">
    <name type="scientific">Legionella bozemanae</name>
    <name type="common">Fluoribacter bozemanae</name>
    <dbReference type="NCBI Taxonomy" id="447"/>
    <lineage>
        <taxon>Bacteria</taxon>
        <taxon>Pseudomonadati</taxon>
        <taxon>Pseudomonadota</taxon>
        <taxon>Gammaproteobacteria</taxon>
        <taxon>Legionellales</taxon>
        <taxon>Legionellaceae</taxon>
        <taxon>Legionella</taxon>
    </lineage>
</organism>
<keyword evidence="5" id="KW-1185">Reference proteome</keyword>
<feature type="transmembrane region" description="Helical" evidence="2">
    <location>
        <begin position="50"/>
        <end position="83"/>
    </location>
</feature>
<dbReference type="RefSeq" id="WP_058460116.1">
    <property type="nucleotide sequence ID" value="NZ_CAAAIY010000005.1"/>
</dbReference>
<dbReference type="CDD" id="cd07185">
    <property type="entry name" value="OmpA_C-like"/>
    <property type="match status" value="1"/>
</dbReference>
<dbReference type="PANTHER" id="PTHR30329:SF21">
    <property type="entry name" value="LIPOPROTEIN YIAD-RELATED"/>
    <property type="match status" value="1"/>
</dbReference>
<dbReference type="GO" id="GO:0016020">
    <property type="term" value="C:membrane"/>
    <property type="evidence" value="ECO:0007669"/>
    <property type="project" value="UniProtKB-UniRule"/>
</dbReference>
<keyword evidence="2" id="KW-0812">Transmembrane</keyword>
<keyword evidence="4" id="KW-0449">Lipoprotein</keyword>
<dbReference type="Proteomes" id="UP000054695">
    <property type="component" value="Unassembled WGS sequence"/>
</dbReference>
<dbReference type="NCBIfam" id="NF038224">
    <property type="entry name" value="OmpA_like_CmpA"/>
    <property type="match status" value="1"/>
</dbReference>
<dbReference type="PATRIC" id="fig|447.4.peg.2664"/>
<dbReference type="SUPFAM" id="SSF103088">
    <property type="entry name" value="OmpA-like"/>
    <property type="match status" value="1"/>
</dbReference>
<protein>
    <submittedName>
        <fullName evidence="4">Lipoprotein</fullName>
    </submittedName>
</protein>
<dbReference type="Gene3D" id="3.30.1330.60">
    <property type="entry name" value="OmpA-like domain"/>
    <property type="match status" value="1"/>
</dbReference>
<keyword evidence="1 2" id="KW-0472">Membrane</keyword>
<evidence type="ECO:0000256" key="2">
    <source>
        <dbReference type="SAM" id="Phobius"/>
    </source>
</evidence>
<comment type="caution">
    <text evidence="4">The sequence shown here is derived from an EMBL/GenBank/DDBJ whole genome shotgun (WGS) entry which is preliminary data.</text>
</comment>
<sequence>MSLKLARAQILCCGLITCLLSSCLLSSCFYPPYNNFKPVHPMPRRVVTGAVVGTAVGAATTGTVAGALAGTVAGGTAGAVVGFYKASRRSIIKELNKENIQYVQYGDTMTLIVPVDKYYMFESPRLNEVCYPGLENIIRLLKFYPNSPVYVAGFTDNVGTRRHKKLLSQAQAETMLTFLWANNIPAQLLKAEGYGDKNDVGDNKLIHGSAFNRRIEIQWFNNYGIKTCATCPAPVPSPVVYASK</sequence>